<accession>A0A6L9MR32</accession>
<evidence type="ECO:0000313" key="3">
    <source>
        <dbReference type="Proteomes" id="UP000478837"/>
    </source>
</evidence>
<sequence>MNQQLVVITHQNDIHADKLLARFEGKVFRLNIDMFPADYSFSFKTYDKQAFPLGSIRCLKTDEEIDISSISAIWTRKPAEYSFSETSLHAQELAYAKQETEYAFKGLLHCLECFWVSHPLANRSAYWKQEQQIRAHRMGFKVLDLLITNSPETVKDFYNDAKDGIVLKSLSSPFLAADKVGSEDIIHRSGLPTTKITTEHLDKIETVRLFPTSFQAFLDKVFDLRVTVIGSKVFAAKICSQDDERTRIDFRNYEADIRYEHYILPHVIEKRCLDFVHSYGLEYGAIDLLVDVNGDYYFLENNPAGEFWFIEERVPTLT</sequence>
<organism evidence="2 3">
    <name type="scientific">Alteromonas hispanica</name>
    <dbReference type="NCBI Taxonomy" id="315421"/>
    <lineage>
        <taxon>Bacteria</taxon>
        <taxon>Pseudomonadati</taxon>
        <taxon>Pseudomonadota</taxon>
        <taxon>Gammaproteobacteria</taxon>
        <taxon>Alteromonadales</taxon>
        <taxon>Alteromonadaceae</taxon>
        <taxon>Alteromonas/Salinimonas group</taxon>
        <taxon>Alteromonas</taxon>
    </lineage>
</organism>
<name>A0A6L9MR32_9ALTE</name>
<dbReference type="PANTHER" id="PTHR21621:SF0">
    <property type="entry name" value="BETA-CITRYLGLUTAMATE SYNTHASE B-RELATED"/>
    <property type="match status" value="1"/>
</dbReference>
<reference evidence="2 3" key="1">
    <citation type="submission" date="2020-01" db="EMBL/GenBank/DDBJ databases">
        <title>Genomes of bacteria type strains.</title>
        <authorList>
            <person name="Chen J."/>
            <person name="Zhu S."/>
            <person name="Yang J."/>
        </authorList>
    </citation>
    <scope>NUCLEOTIDE SEQUENCE [LARGE SCALE GENOMIC DNA]</scope>
    <source>
        <strain evidence="2 3">LMG 22958</strain>
    </source>
</reference>
<feature type="domain" description="MvdD-like pre-ATP grasp" evidence="1">
    <location>
        <begin position="6"/>
        <end position="118"/>
    </location>
</feature>
<comment type="caution">
    <text evidence="2">The sequence shown here is derived from an EMBL/GenBank/DDBJ whole genome shotgun (WGS) entry which is preliminary data.</text>
</comment>
<dbReference type="PANTHER" id="PTHR21621">
    <property type="entry name" value="RIBOSOMAL PROTEIN S6 MODIFICATION PROTEIN"/>
    <property type="match status" value="1"/>
</dbReference>
<evidence type="ECO:0000259" key="1">
    <source>
        <dbReference type="Pfam" id="PF21068"/>
    </source>
</evidence>
<dbReference type="GO" id="GO:0009432">
    <property type="term" value="P:SOS response"/>
    <property type="evidence" value="ECO:0007669"/>
    <property type="project" value="TreeGrafter"/>
</dbReference>
<dbReference type="RefSeq" id="WP_163110072.1">
    <property type="nucleotide sequence ID" value="NZ_JAAAWP010000002.1"/>
</dbReference>
<dbReference type="GO" id="GO:0018169">
    <property type="term" value="F:ribosomal S6-glutamic acid ligase activity"/>
    <property type="evidence" value="ECO:0007669"/>
    <property type="project" value="TreeGrafter"/>
</dbReference>
<dbReference type="Gene3D" id="3.30.470.20">
    <property type="entry name" value="ATP-grasp fold, B domain"/>
    <property type="match status" value="1"/>
</dbReference>
<dbReference type="GO" id="GO:0005737">
    <property type="term" value="C:cytoplasm"/>
    <property type="evidence" value="ECO:0007669"/>
    <property type="project" value="TreeGrafter"/>
</dbReference>
<dbReference type="AlphaFoldDB" id="A0A6L9MR32"/>
<protein>
    <recommendedName>
        <fullName evidence="1">MvdD-like pre-ATP grasp domain-containing protein</fullName>
    </recommendedName>
</protein>
<keyword evidence="3" id="KW-1185">Reference proteome</keyword>
<dbReference type="EMBL" id="JAAAWP010000002">
    <property type="protein sequence ID" value="NDW20537.1"/>
    <property type="molecule type" value="Genomic_DNA"/>
</dbReference>
<dbReference type="Pfam" id="PF21068">
    <property type="entry name" value="ATPgraspMvdD"/>
    <property type="match status" value="1"/>
</dbReference>
<gene>
    <name evidence="2" type="ORF">GTW09_03260</name>
</gene>
<proteinExistence type="predicted"/>
<dbReference type="SUPFAM" id="SSF56059">
    <property type="entry name" value="Glutathione synthetase ATP-binding domain-like"/>
    <property type="match status" value="1"/>
</dbReference>
<evidence type="ECO:0000313" key="2">
    <source>
        <dbReference type="EMBL" id="NDW20537.1"/>
    </source>
</evidence>
<dbReference type="InterPro" id="IPR048936">
    <property type="entry name" value="MvdD-like_ATPgrasp"/>
</dbReference>
<dbReference type="Proteomes" id="UP000478837">
    <property type="component" value="Unassembled WGS sequence"/>
</dbReference>